<dbReference type="SUPFAM" id="SSF55961">
    <property type="entry name" value="Bet v1-like"/>
    <property type="match status" value="1"/>
</dbReference>
<proteinExistence type="predicted"/>
<organism evidence="1 2">
    <name type="scientific">Autumnicola psychrophila</name>
    <dbReference type="NCBI Taxonomy" id="3075592"/>
    <lineage>
        <taxon>Bacteria</taxon>
        <taxon>Pseudomonadati</taxon>
        <taxon>Bacteroidota</taxon>
        <taxon>Flavobacteriia</taxon>
        <taxon>Flavobacteriales</taxon>
        <taxon>Flavobacteriaceae</taxon>
        <taxon>Autumnicola</taxon>
    </lineage>
</organism>
<name>A0ABU3DPU4_9FLAO</name>
<dbReference type="Gene3D" id="3.30.530.20">
    <property type="match status" value="1"/>
</dbReference>
<accession>A0ABU3DPU4</accession>
<sequence length="87" mass="10095">MQKYGRITSPGTLQFERIFQNEILEVWDYLTDSDKRGLWLASGNMQMAVGGEVNLVFQHRNLSMQEDTVPEKFRDEVCGNILKEKLT</sequence>
<keyword evidence="2" id="KW-1185">Reference proteome</keyword>
<reference evidence="1 2" key="1">
    <citation type="submission" date="2023-09" db="EMBL/GenBank/DDBJ databases">
        <authorList>
            <person name="Rey-Velasco X."/>
        </authorList>
    </citation>
    <scope>NUCLEOTIDE SEQUENCE [LARGE SCALE GENOMIC DNA]</scope>
    <source>
        <strain evidence="1 2">F225</strain>
    </source>
</reference>
<gene>
    <name evidence="1" type="ORF">RM541_05130</name>
</gene>
<dbReference type="EMBL" id="JAVRHN010000003">
    <property type="protein sequence ID" value="MDT0685734.1"/>
    <property type="molecule type" value="Genomic_DNA"/>
</dbReference>
<evidence type="ECO:0000313" key="1">
    <source>
        <dbReference type="EMBL" id="MDT0685734.1"/>
    </source>
</evidence>
<protein>
    <submittedName>
        <fullName evidence="1">Uncharacterized protein</fullName>
    </submittedName>
</protein>
<evidence type="ECO:0000313" key="2">
    <source>
        <dbReference type="Proteomes" id="UP001253848"/>
    </source>
</evidence>
<dbReference type="RefSeq" id="WP_311499146.1">
    <property type="nucleotide sequence ID" value="NZ_JAVRHN010000003.1"/>
</dbReference>
<dbReference type="InterPro" id="IPR023393">
    <property type="entry name" value="START-like_dom_sf"/>
</dbReference>
<dbReference type="Proteomes" id="UP001253848">
    <property type="component" value="Unassembled WGS sequence"/>
</dbReference>
<comment type="caution">
    <text evidence="1">The sequence shown here is derived from an EMBL/GenBank/DDBJ whole genome shotgun (WGS) entry which is preliminary data.</text>
</comment>